<dbReference type="Pfam" id="PF07776">
    <property type="entry name" value="zf-AD"/>
    <property type="match status" value="2"/>
</dbReference>
<feature type="domain" description="C2H2-type" evidence="14">
    <location>
        <begin position="861"/>
        <end position="888"/>
    </location>
</feature>
<feature type="domain" description="C2H2-type" evidence="14">
    <location>
        <begin position="283"/>
        <end position="311"/>
    </location>
</feature>
<evidence type="ECO:0000256" key="7">
    <source>
        <dbReference type="ARBA" id="ARBA00023015"/>
    </source>
</evidence>
<evidence type="ECO:0000256" key="3">
    <source>
        <dbReference type="ARBA" id="ARBA00022723"/>
    </source>
</evidence>
<dbReference type="FunFam" id="3.30.160.60:FF:000145">
    <property type="entry name" value="Zinc finger protein 574"/>
    <property type="match status" value="1"/>
</dbReference>
<dbReference type="PROSITE" id="PS50157">
    <property type="entry name" value="ZINC_FINGER_C2H2_2"/>
    <property type="match status" value="16"/>
</dbReference>
<feature type="compositionally biased region" description="Basic and acidic residues" evidence="13">
    <location>
        <begin position="307"/>
        <end position="316"/>
    </location>
</feature>
<evidence type="ECO:0000256" key="4">
    <source>
        <dbReference type="ARBA" id="ARBA00022737"/>
    </source>
</evidence>
<keyword evidence="3 12" id="KW-0479">Metal-binding</keyword>
<keyword evidence="4" id="KW-0677">Repeat</keyword>
<feature type="domain" description="C2H2-type" evidence="14">
    <location>
        <begin position="244"/>
        <end position="272"/>
    </location>
</feature>
<dbReference type="GO" id="GO:0001228">
    <property type="term" value="F:DNA-binding transcription activator activity, RNA polymerase II-specific"/>
    <property type="evidence" value="ECO:0007669"/>
    <property type="project" value="TreeGrafter"/>
</dbReference>
<feature type="domain" description="C2H2-type" evidence="14">
    <location>
        <begin position="833"/>
        <end position="860"/>
    </location>
</feature>
<dbReference type="GO" id="GO:0030674">
    <property type="term" value="F:protein-macromolecule adaptor activity"/>
    <property type="evidence" value="ECO:0007669"/>
    <property type="project" value="UniProtKB-ARBA"/>
</dbReference>
<feature type="binding site" evidence="12">
    <location>
        <position position="70"/>
    </location>
    <ligand>
        <name>Zn(2+)</name>
        <dbReference type="ChEBI" id="CHEBI:29105"/>
    </ligand>
</feature>
<dbReference type="FunFam" id="3.30.160.60:FF:000512">
    <property type="entry name" value="zinc finger protein 197 isoform X1"/>
    <property type="match status" value="1"/>
</dbReference>
<evidence type="ECO:0000256" key="5">
    <source>
        <dbReference type="ARBA" id="ARBA00022771"/>
    </source>
</evidence>
<dbReference type="OrthoDB" id="8895262at2759"/>
<feature type="binding site" evidence="12">
    <location>
        <position position="551"/>
    </location>
    <ligand>
        <name>Zn(2+)</name>
        <dbReference type="ChEBI" id="CHEBI:29105"/>
    </ligand>
</feature>
<dbReference type="SUPFAM" id="SSF57716">
    <property type="entry name" value="Glucocorticoid receptor-like (DNA-binding domain)"/>
    <property type="match status" value="2"/>
</dbReference>
<dbReference type="SMART" id="SM00868">
    <property type="entry name" value="zf-AD"/>
    <property type="match status" value="2"/>
</dbReference>
<feature type="region of interest" description="Disordered" evidence="13">
    <location>
        <begin position="171"/>
        <end position="202"/>
    </location>
</feature>
<dbReference type="InterPro" id="IPR013087">
    <property type="entry name" value="Znf_C2H2_type"/>
</dbReference>
<dbReference type="Pfam" id="PF00096">
    <property type="entry name" value="zf-C2H2"/>
    <property type="match status" value="11"/>
</dbReference>
<feature type="binding site" evidence="12">
    <location>
        <position position="498"/>
    </location>
    <ligand>
        <name>Zn(2+)</name>
        <dbReference type="ChEBI" id="CHEBI:29105"/>
    </ligand>
</feature>
<proteinExistence type="inferred from homology"/>
<evidence type="ECO:0000256" key="8">
    <source>
        <dbReference type="ARBA" id="ARBA00023125"/>
    </source>
</evidence>
<evidence type="ECO:0000313" key="16">
    <source>
        <dbReference type="EnsemblMetazoa" id="SCAU014538-PA"/>
    </source>
</evidence>
<feature type="domain" description="C2H2-type" evidence="14">
    <location>
        <begin position="360"/>
        <end position="387"/>
    </location>
</feature>
<gene>
    <name evidence="16" type="primary">106088783</name>
</gene>
<evidence type="ECO:0000256" key="12">
    <source>
        <dbReference type="PROSITE-ProRule" id="PRU01263"/>
    </source>
</evidence>
<feature type="domain" description="C2H2-type" evidence="14">
    <location>
        <begin position="713"/>
        <end position="741"/>
    </location>
</feature>
<dbReference type="FunFam" id="3.30.160.60:FF:000180">
    <property type="entry name" value="Zinc finger protein 689"/>
    <property type="match status" value="1"/>
</dbReference>
<dbReference type="Gene3D" id="3.30.160.60">
    <property type="entry name" value="Classic Zinc Finger"/>
    <property type="match status" value="12"/>
</dbReference>
<dbReference type="AlphaFoldDB" id="A0A1I8Q7A6"/>
<feature type="binding site" evidence="12">
    <location>
        <position position="495"/>
    </location>
    <ligand>
        <name>Zn(2+)</name>
        <dbReference type="ChEBI" id="CHEBI:29105"/>
    </ligand>
</feature>
<keyword evidence="9" id="KW-0804">Transcription</keyword>
<evidence type="ECO:0000256" key="10">
    <source>
        <dbReference type="ARBA" id="ARBA00023242"/>
    </source>
</evidence>
<dbReference type="SUPFAM" id="SSF57667">
    <property type="entry name" value="beta-beta-alpha zinc fingers"/>
    <property type="match status" value="9"/>
</dbReference>
<keyword evidence="5 11" id="KW-0863">Zinc-finger</keyword>
<dbReference type="PROSITE" id="PS00028">
    <property type="entry name" value="ZINC_FINGER_C2H2_1"/>
    <property type="match status" value="16"/>
</dbReference>
<protein>
    <submittedName>
        <fullName evidence="16">Uncharacterized protein</fullName>
    </submittedName>
</protein>
<feature type="binding site" evidence="12">
    <location>
        <position position="16"/>
    </location>
    <ligand>
        <name>Zn(2+)</name>
        <dbReference type="ChEBI" id="CHEBI:29105"/>
    </ligand>
</feature>
<dbReference type="Proteomes" id="UP000095300">
    <property type="component" value="Unassembled WGS sequence"/>
</dbReference>
<evidence type="ECO:0000259" key="15">
    <source>
        <dbReference type="PROSITE" id="PS51915"/>
    </source>
</evidence>
<dbReference type="FunFam" id="3.30.160.60:FF:000624">
    <property type="entry name" value="zinc finger protein 697"/>
    <property type="match status" value="1"/>
</dbReference>
<feature type="binding site" evidence="12">
    <location>
        <position position="548"/>
    </location>
    <ligand>
        <name>Zn(2+)</name>
        <dbReference type="ChEBI" id="CHEBI:29105"/>
    </ligand>
</feature>
<feature type="binding site" evidence="12">
    <location>
        <position position="67"/>
    </location>
    <ligand>
        <name>Zn(2+)</name>
        <dbReference type="ChEBI" id="CHEBI:29105"/>
    </ligand>
</feature>
<feature type="domain" description="C2H2-type" evidence="14">
    <location>
        <begin position="444"/>
        <end position="473"/>
    </location>
</feature>
<dbReference type="FunFam" id="3.30.160.60:FF:000213">
    <property type="entry name" value="Zinc finger protein 624"/>
    <property type="match status" value="1"/>
</dbReference>
<feature type="region of interest" description="Disordered" evidence="13">
    <location>
        <begin position="650"/>
        <end position="700"/>
    </location>
</feature>
<dbReference type="Gene3D" id="3.40.1800.20">
    <property type="match status" value="1"/>
</dbReference>
<evidence type="ECO:0000256" key="1">
    <source>
        <dbReference type="ARBA" id="ARBA00004123"/>
    </source>
</evidence>
<dbReference type="GO" id="GO:0000978">
    <property type="term" value="F:RNA polymerase II cis-regulatory region sequence-specific DNA binding"/>
    <property type="evidence" value="ECO:0007669"/>
    <property type="project" value="TreeGrafter"/>
</dbReference>
<dbReference type="InterPro" id="IPR036236">
    <property type="entry name" value="Znf_C2H2_sf"/>
</dbReference>
<evidence type="ECO:0000313" key="17">
    <source>
        <dbReference type="Proteomes" id="UP000095300"/>
    </source>
</evidence>
<dbReference type="GO" id="GO:0005634">
    <property type="term" value="C:nucleus"/>
    <property type="evidence" value="ECO:0007669"/>
    <property type="project" value="UniProtKB-SubCell"/>
</dbReference>
<dbReference type="FunFam" id="3.30.160.60:FF:002455">
    <property type="entry name" value="FI03704p"/>
    <property type="match status" value="1"/>
</dbReference>
<keyword evidence="17" id="KW-1185">Reference proteome</keyword>
<accession>A0A1I8Q7A6</accession>
<organism evidence="16 17">
    <name type="scientific">Stomoxys calcitrans</name>
    <name type="common">Stable fly</name>
    <name type="synonym">Conops calcitrans</name>
    <dbReference type="NCBI Taxonomy" id="35570"/>
    <lineage>
        <taxon>Eukaryota</taxon>
        <taxon>Metazoa</taxon>
        <taxon>Ecdysozoa</taxon>
        <taxon>Arthropoda</taxon>
        <taxon>Hexapoda</taxon>
        <taxon>Insecta</taxon>
        <taxon>Pterygota</taxon>
        <taxon>Neoptera</taxon>
        <taxon>Endopterygota</taxon>
        <taxon>Diptera</taxon>
        <taxon>Brachycera</taxon>
        <taxon>Muscomorpha</taxon>
        <taxon>Muscoidea</taxon>
        <taxon>Muscidae</taxon>
        <taxon>Stomoxys</taxon>
    </lineage>
</organism>
<feature type="domain" description="C2H2-type" evidence="14">
    <location>
        <begin position="917"/>
        <end position="944"/>
    </location>
</feature>
<evidence type="ECO:0000259" key="14">
    <source>
        <dbReference type="PROSITE" id="PS50157"/>
    </source>
</evidence>
<feature type="domain" description="C2H2-type" evidence="14">
    <location>
        <begin position="889"/>
        <end position="916"/>
    </location>
</feature>
<feature type="domain" description="C2H2-type" evidence="14">
    <location>
        <begin position="388"/>
        <end position="415"/>
    </location>
</feature>
<evidence type="ECO:0000256" key="13">
    <source>
        <dbReference type="SAM" id="MobiDB-lite"/>
    </source>
</evidence>
<feature type="domain" description="ZAD" evidence="15">
    <location>
        <begin position="11"/>
        <end position="94"/>
    </location>
</feature>
<keyword evidence="6 12" id="KW-0862">Zinc</keyword>
<feature type="binding site" evidence="12">
    <location>
        <position position="13"/>
    </location>
    <ligand>
        <name>Zn(2+)</name>
        <dbReference type="ChEBI" id="CHEBI:29105"/>
    </ligand>
</feature>
<sequence length="990" mass="114206">MDKIVLTHNFNQCRTCLNRGHNLQSLEEMTQIETAQNISYAFVLNEVAKINVSLDEDMRNEMPHSICNCCIQKLKSAYAFIRQAKNANEQLCSLHSHNQSLDCLQESEIDINACLEIKLENEKAAISEESKHEHDNAPTPESIHGQQVHAIQTSEENELQLQLDLHCGPYQDSDSSEEQLDDEPFQDALPNDYEEPAKTYKKKHITKDEDNIAVPCLKCNKIFNNSKELTRHLRNTHLPEDQKCACPLCGIKFTRPCNMYKHMRTLHDPEQVRPLLPGKEKPFQCEKCPRRYTQKRQLNCHIKDKHKNGEESKNESFKSTPSDTKKKSEVRPLCFVCGSSFSNKAHLIVHMTRHTGEKPFQCDLCDRAFPRISDLTCHRRIHTGEKPFKCKLCEKAFRVSTKLATHMRSHTNERPYKCKQCERTFKYSKDLNIHNRVHTGERPYCCTVCGSTFTQSNSLKAHRTKLGHMDEEPSSLMHFIRELTMNNPSDFSKRCRTCLSQTKGLQLLTKMAFDLPQQQRTFADLLYEVTNINISKDLNTSEMPQYLCPACLRKLKSSHAFIRQAKEADDKCLSMLRERMMENCMNETEIDIKPSFLDIKIETEDVEYTEQSIPEIKEEIATNEDCSMENPLEDIVSTSNQEQNNTKQLIFNNVSDSDWSGEERDTESEADSSNFSSEEAAKSPSMNVHKKKNGSKTSAWEKCDPKDIEDIAAPCSQCDKIFKNSKELKCHLKNAHIPDAEKCACPLCGATFSRSYSMYYHMRTIHGPETVTSLLPKREKPHQCDKCPRKYSKLKYLKYHLKVKHEGKDEQSDVPDGEKIPAPAKKKTEARRPLCSICGSSFPNKTQLTVHMRRHTGDMPFKCDLCDRAFPRISELRYHTRVHTGEKPYKCSICEMAFRVSSKLSSHMRSHTDERPYKCKECEKSFKYSKDLNIHMRTHTGERPYSCNVCGVTFTQSNSLKTHRMKLGHIEESMQTTSRFKWEGLNIENS</sequence>
<feature type="region of interest" description="Disordered" evidence="13">
    <location>
        <begin position="126"/>
        <end position="155"/>
    </location>
</feature>
<comment type="similarity">
    <text evidence="2">Belongs to the krueppel C2H2-type zinc-finger protein family.</text>
</comment>
<dbReference type="PANTHER" id="PTHR24393:SF15">
    <property type="entry name" value="IP01243P-RELATED"/>
    <property type="match status" value="1"/>
</dbReference>
<evidence type="ECO:0000256" key="9">
    <source>
        <dbReference type="ARBA" id="ARBA00023163"/>
    </source>
</evidence>
<comment type="subcellular location">
    <subcellularLocation>
        <location evidence="1">Nucleus</location>
    </subcellularLocation>
</comment>
<keyword evidence="8" id="KW-0238">DNA-binding</keyword>
<dbReference type="FunFam" id="3.30.160.60:FF:000688">
    <property type="entry name" value="zinc finger protein 197 isoform X1"/>
    <property type="match status" value="1"/>
</dbReference>
<feature type="domain" description="C2H2-type" evidence="14">
    <location>
        <begin position="743"/>
        <end position="771"/>
    </location>
</feature>
<dbReference type="PROSITE" id="PS51915">
    <property type="entry name" value="ZAD"/>
    <property type="match status" value="2"/>
</dbReference>
<dbReference type="VEuPathDB" id="VectorBase:SCAU014538"/>
<feature type="domain" description="C2H2-type" evidence="14">
    <location>
        <begin position="214"/>
        <end position="242"/>
    </location>
</feature>
<dbReference type="InterPro" id="IPR012934">
    <property type="entry name" value="Znf_AD"/>
</dbReference>
<evidence type="ECO:0000256" key="11">
    <source>
        <dbReference type="PROSITE-ProRule" id="PRU00042"/>
    </source>
</evidence>
<feature type="compositionally biased region" description="Basic and acidic residues" evidence="13">
    <location>
        <begin position="126"/>
        <end position="136"/>
    </location>
</feature>
<feature type="domain" description="C2H2-type" evidence="14">
    <location>
        <begin position="416"/>
        <end position="443"/>
    </location>
</feature>
<evidence type="ECO:0000256" key="2">
    <source>
        <dbReference type="ARBA" id="ARBA00006991"/>
    </source>
</evidence>
<name>A0A1I8Q7A6_STOCA</name>
<keyword evidence="7" id="KW-0805">Transcription regulation</keyword>
<evidence type="ECO:0000256" key="6">
    <source>
        <dbReference type="ARBA" id="ARBA00022833"/>
    </source>
</evidence>
<reference evidence="16" key="1">
    <citation type="submission" date="2020-05" db="UniProtKB">
        <authorList>
            <consortium name="EnsemblMetazoa"/>
        </authorList>
    </citation>
    <scope>IDENTIFICATION</scope>
    <source>
        <strain evidence="16">USDA</strain>
    </source>
</reference>
<feature type="region of interest" description="Disordered" evidence="13">
    <location>
        <begin position="303"/>
        <end position="325"/>
    </location>
</feature>
<dbReference type="STRING" id="35570.A0A1I8Q7A6"/>
<dbReference type="PANTHER" id="PTHR24393">
    <property type="entry name" value="ZINC FINGER PROTEIN"/>
    <property type="match status" value="1"/>
</dbReference>
<keyword evidence="10" id="KW-0539">Nucleus</keyword>
<feature type="compositionally biased region" description="Acidic residues" evidence="13">
    <location>
        <begin position="174"/>
        <end position="185"/>
    </location>
</feature>
<feature type="domain" description="ZAD" evidence="15">
    <location>
        <begin position="493"/>
        <end position="575"/>
    </location>
</feature>
<feature type="domain" description="C2H2-type" evidence="14">
    <location>
        <begin position="332"/>
        <end position="359"/>
    </location>
</feature>
<feature type="domain" description="C2H2-type" evidence="14">
    <location>
        <begin position="945"/>
        <end position="974"/>
    </location>
</feature>
<dbReference type="FunFam" id="3.30.160.60:FF:000325">
    <property type="entry name" value="ZFP90 zinc finger protein"/>
    <property type="match status" value="1"/>
</dbReference>
<feature type="domain" description="C2H2-type" evidence="14">
    <location>
        <begin position="782"/>
        <end position="810"/>
    </location>
</feature>
<dbReference type="SMART" id="SM00355">
    <property type="entry name" value="ZnF_C2H2"/>
    <property type="match status" value="16"/>
</dbReference>
<dbReference type="EnsemblMetazoa" id="SCAU014538-RA">
    <property type="protein sequence ID" value="SCAU014538-PA"/>
    <property type="gene ID" value="SCAU014538"/>
</dbReference>
<dbReference type="FunFam" id="3.30.160.60:FF:002343">
    <property type="entry name" value="Zinc finger protein 33A"/>
    <property type="match status" value="1"/>
</dbReference>
<dbReference type="GO" id="GO:0008270">
    <property type="term" value="F:zinc ion binding"/>
    <property type="evidence" value="ECO:0007669"/>
    <property type="project" value="UniProtKB-UniRule"/>
</dbReference>